<dbReference type="InterPro" id="IPR002938">
    <property type="entry name" value="FAD-bd"/>
</dbReference>
<dbReference type="InterPro" id="IPR017853">
    <property type="entry name" value="GH"/>
</dbReference>
<dbReference type="InterPro" id="IPR041233">
    <property type="entry name" value="Melibiase_C"/>
</dbReference>
<reference evidence="18 19" key="1">
    <citation type="submission" date="2017-03" db="EMBL/GenBank/DDBJ databases">
        <title>Genomes of endolithic fungi from Antarctica.</title>
        <authorList>
            <person name="Coleine C."/>
            <person name="Masonjones S."/>
            <person name="Stajich J.E."/>
        </authorList>
    </citation>
    <scope>NUCLEOTIDE SEQUENCE [LARGE SCALE GENOMIC DNA]</scope>
    <source>
        <strain evidence="18 19">CCFEE 5187</strain>
    </source>
</reference>
<dbReference type="GO" id="GO:0004557">
    <property type="term" value="F:alpha-galactosidase activity"/>
    <property type="evidence" value="ECO:0007669"/>
    <property type="project" value="UniProtKB-EC"/>
</dbReference>
<dbReference type="Gene3D" id="3.20.20.70">
    <property type="entry name" value="Aldolase class I"/>
    <property type="match status" value="1"/>
</dbReference>
<dbReference type="InterPro" id="IPR023375">
    <property type="entry name" value="ADC_dom_sf"/>
</dbReference>
<evidence type="ECO:0000313" key="19">
    <source>
        <dbReference type="Proteomes" id="UP000308768"/>
    </source>
</evidence>
<dbReference type="InterPro" id="IPR002241">
    <property type="entry name" value="Glyco_hydro_27"/>
</dbReference>
<keyword evidence="14 15" id="KW-0326">Glycosidase</keyword>
<evidence type="ECO:0000259" key="16">
    <source>
        <dbReference type="Pfam" id="PF01494"/>
    </source>
</evidence>
<dbReference type="Pfam" id="PF06314">
    <property type="entry name" value="ADC"/>
    <property type="match status" value="1"/>
</dbReference>
<keyword evidence="10" id="KW-0274">FAD</keyword>
<keyword evidence="12 15" id="KW-1015">Disulfide bond</keyword>
<keyword evidence="19" id="KW-1185">Reference proteome</keyword>
<evidence type="ECO:0000256" key="2">
    <source>
        <dbReference type="ARBA" id="ARBA00003969"/>
    </source>
</evidence>
<dbReference type="Proteomes" id="UP000308768">
    <property type="component" value="Unassembled WGS sequence"/>
</dbReference>
<dbReference type="PANTHER" id="PTHR11452:SF75">
    <property type="entry name" value="ALPHA-GALACTOSIDASE MEL1"/>
    <property type="match status" value="1"/>
</dbReference>
<evidence type="ECO:0000256" key="12">
    <source>
        <dbReference type="ARBA" id="ARBA00023157"/>
    </source>
</evidence>
<feature type="domain" description="Alpha galactosidase C-terminal" evidence="17">
    <location>
        <begin position="928"/>
        <end position="996"/>
    </location>
</feature>
<evidence type="ECO:0000313" key="18">
    <source>
        <dbReference type="EMBL" id="TKA61399.1"/>
    </source>
</evidence>
<dbReference type="InterPro" id="IPR000111">
    <property type="entry name" value="Glyco_hydro_27/36_CS"/>
</dbReference>
<comment type="similarity">
    <text evidence="4 15">Belongs to the glycosyl hydrolase 27 family.</text>
</comment>
<dbReference type="Gene3D" id="2.40.400.10">
    <property type="entry name" value="Acetoacetate decarboxylase-like"/>
    <property type="match status" value="1"/>
</dbReference>
<evidence type="ECO:0000256" key="6">
    <source>
        <dbReference type="ARBA" id="ARBA00022525"/>
    </source>
</evidence>
<keyword evidence="8" id="KW-0732">Signal</keyword>
<keyword evidence="9 15" id="KW-0378">Hydrolase</keyword>
<keyword evidence="7" id="KW-0285">Flavoprotein</keyword>
<keyword evidence="6" id="KW-0964">Secreted</keyword>
<evidence type="ECO:0000256" key="3">
    <source>
        <dbReference type="ARBA" id="ARBA00004613"/>
    </source>
</evidence>
<dbReference type="EC" id="3.2.1.22" evidence="5 15"/>
<protein>
    <recommendedName>
        <fullName evidence="5 15">Alpha-galactosidase</fullName>
        <ecNumber evidence="5 15">3.2.1.22</ecNumber>
    </recommendedName>
    <alternativeName>
        <fullName evidence="15">Melibiase</fullName>
    </alternativeName>
</protein>
<dbReference type="InterPro" id="IPR010451">
    <property type="entry name" value="Acetoacetate_decarboxylase"/>
</dbReference>
<dbReference type="Gene3D" id="2.60.40.1180">
    <property type="entry name" value="Golgi alpha-mannosidase II"/>
    <property type="match status" value="1"/>
</dbReference>
<dbReference type="PANTHER" id="PTHR11452">
    <property type="entry name" value="ALPHA-GALACTOSIDASE/ALPHA-N-ACETYLGALACTOSAMINIDASE"/>
    <property type="match status" value="1"/>
</dbReference>
<dbReference type="SUPFAM" id="SSF54373">
    <property type="entry name" value="FAD-linked reductases, C-terminal domain"/>
    <property type="match status" value="1"/>
</dbReference>
<evidence type="ECO:0000256" key="15">
    <source>
        <dbReference type="RuleBase" id="RU361168"/>
    </source>
</evidence>
<dbReference type="Gene3D" id="3.30.9.30">
    <property type="match status" value="2"/>
</dbReference>
<comment type="function">
    <text evidence="2">Hydrolyzes a variety of simple alpha-D-galactoside as well as more complex molecules such as oligosaccharides and polysaccharides.</text>
</comment>
<evidence type="ECO:0000256" key="7">
    <source>
        <dbReference type="ARBA" id="ARBA00022630"/>
    </source>
</evidence>
<dbReference type="InterPro" id="IPR036188">
    <property type="entry name" value="FAD/NAD-bd_sf"/>
</dbReference>
<name>A0A4V5ND10_9PEZI</name>
<accession>A0A4V5ND10</accession>
<dbReference type="SUPFAM" id="SSF51011">
    <property type="entry name" value="Glycosyl hydrolase domain"/>
    <property type="match status" value="1"/>
</dbReference>
<evidence type="ECO:0000256" key="10">
    <source>
        <dbReference type="ARBA" id="ARBA00022827"/>
    </source>
</evidence>
<evidence type="ECO:0000256" key="11">
    <source>
        <dbReference type="ARBA" id="ARBA00023002"/>
    </source>
</evidence>
<dbReference type="InterPro" id="IPR006215">
    <property type="entry name" value="Glyco_hydro_melibiase"/>
</dbReference>
<dbReference type="FunFam" id="3.20.20.70:FF:000202">
    <property type="entry name" value="Alpha-galactosidase"/>
    <property type="match status" value="1"/>
</dbReference>
<evidence type="ECO:0000256" key="4">
    <source>
        <dbReference type="ARBA" id="ARBA00009743"/>
    </source>
</evidence>
<evidence type="ECO:0000256" key="1">
    <source>
        <dbReference type="ARBA" id="ARBA00001255"/>
    </source>
</evidence>
<dbReference type="Pfam" id="PF01494">
    <property type="entry name" value="FAD_binding_3"/>
    <property type="match status" value="1"/>
</dbReference>
<dbReference type="PRINTS" id="PR00740">
    <property type="entry name" value="GLHYDRLASE27"/>
</dbReference>
<dbReference type="GO" id="GO:0016491">
    <property type="term" value="F:oxidoreductase activity"/>
    <property type="evidence" value="ECO:0007669"/>
    <property type="project" value="UniProtKB-KW"/>
</dbReference>
<dbReference type="SUPFAM" id="SSF51905">
    <property type="entry name" value="FAD/NAD(P)-binding domain"/>
    <property type="match status" value="1"/>
</dbReference>
<dbReference type="Pfam" id="PF17801">
    <property type="entry name" value="Melibiase_C"/>
    <property type="match status" value="1"/>
</dbReference>
<organism evidence="18 19">
    <name type="scientific">Cryomyces minteri</name>
    <dbReference type="NCBI Taxonomy" id="331657"/>
    <lineage>
        <taxon>Eukaryota</taxon>
        <taxon>Fungi</taxon>
        <taxon>Dikarya</taxon>
        <taxon>Ascomycota</taxon>
        <taxon>Pezizomycotina</taxon>
        <taxon>Dothideomycetes</taxon>
        <taxon>Dothideomycetes incertae sedis</taxon>
        <taxon>Cryomyces</taxon>
    </lineage>
</organism>
<dbReference type="CDD" id="cd14792">
    <property type="entry name" value="GH27"/>
    <property type="match status" value="1"/>
</dbReference>
<feature type="domain" description="FAD-binding" evidence="16">
    <location>
        <begin position="26"/>
        <end position="359"/>
    </location>
</feature>
<gene>
    <name evidence="18" type="ORF">B0A49_10792</name>
</gene>
<comment type="caution">
    <text evidence="18">The sequence shown here is derived from an EMBL/GenBank/DDBJ whole genome shotgun (WGS) entry which is preliminary data.</text>
</comment>
<sequence length="1082" mass="118299">MASRQEEEINGVNEANGVGMEHGKRLKVLIVGAGIGGLTAAIGLRQQGHEVVVLEQSRFASEAGAAIHLAPNANGILRRLGIYAETFGANPMQRFTEYSQAGEKTRSMDLSESNKMWQHPWLLAHRVQLHDALKGAATSVKGRGAPVQLRISSRVVDVDVNAARVILKDGSKVEGDLVIGADGVNSVSRSKIVGAEIRPFCGGKSAFRFLIPRKAAEEDPETSAFVQECGELIIWYGTDRRVVMYPTSNNQTLNFVCIHPEIESNGGEDWDQTGNVGKMLEIYRGFSPALLALIGKVDPETLKVWKLLDMEVIPTWTNGRLTLLGDAAHPFLPHQGQGGGCAIEDAASLTVVLPAVIQYTNYNFGHDEWDNSMQKLREWMWEKTPNIYWRMPVAFGPMPGPRQNIYGVPRESRESTFVTASIKFKTSRTLLQNLFPPKSSGWKFKSPGTVAYASFSQTTLNNMEWLGGSGYKHTGLYIHGVEYQKKDGTVLSGAYLPILFENLTDPIVSGREELGMPKLYTAIDVYRRSKSYRVATGWEGAAWGKFTWEGLEEFDASAESGAISGDNAEDGILAYRYIPSIGPKAVSLAACLAGQAAAYISNGTVIIPGASSYNGINLTPQMGWDNWNAFQCNVNESLLLNTAKAMVDYGLRDLGYNYIVLDDCWSIGRNETGYLVENPEKFPSGMKHVADTLHGMGMKFGMYSSAGIFTCGRFPGSLGYEQKDADLWASWGVDYLKYDNCYNQGQSGTPKLSFDRYNVMSQALNHTGRKIVYSLCNWGNDDPFDWAYTISNSYRMSGDIYDSFNRPDSRCPCTESIGCAWPGFHCSVMNILNKMAAIQSRSQSGAFNDMDMLEVGNGGQSDSEYVVHFSMWAMNASPLLMGTNVLTLSPANLAIYSNPAVIALNQDPSAGAAVRKWQYFLDPDQTGQGEIALWTRGLANGDQAFALINAANTSMTMNATLYDIFLDAATAGAYQTPAVLGETWDVYDLWGNRMSNTEAGMLINGTAPTLDAMSMSNSTSRYNATATSYADGLKANATALYGTKVGEIGPMGTFSATIGRHSLGLYRIRQRSGAGMRKRDGL</sequence>
<evidence type="ECO:0000259" key="17">
    <source>
        <dbReference type="Pfam" id="PF17801"/>
    </source>
</evidence>
<dbReference type="GO" id="GO:0071949">
    <property type="term" value="F:FAD binding"/>
    <property type="evidence" value="ECO:0007669"/>
    <property type="project" value="InterPro"/>
</dbReference>
<evidence type="ECO:0000256" key="14">
    <source>
        <dbReference type="ARBA" id="ARBA00023295"/>
    </source>
</evidence>
<dbReference type="PROSITE" id="PS00512">
    <property type="entry name" value="ALPHA_GALACTOSIDASE"/>
    <property type="match status" value="1"/>
</dbReference>
<evidence type="ECO:0000256" key="8">
    <source>
        <dbReference type="ARBA" id="ARBA00022729"/>
    </source>
</evidence>
<dbReference type="PRINTS" id="PR00748">
    <property type="entry name" value="MELIBIASE"/>
</dbReference>
<dbReference type="STRING" id="331657.A0A4V5ND10"/>
<dbReference type="SUPFAM" id="SSF160104">
    <property type="entry name" value="Acetoacetate decarboxylase-like"/>
    <property type="match status" value="1"/>
</dbReference>
<dbReference type="GO" id="GO:0016829">
    <property type="term" value="F:lyase activity"/>
    <property type="evidence" value="ECO:0007669"/>
    <property type="project" value="InterPro"/>
</dbReference>
<dbReference type="GO" id="GO:0005995">
    <property type="term" value="P:melibiose catabolic process"/>
    <property type="evidence" value="ECO:0007669"/>
    <property type="project" value="UniProtKB-ARBA"/>
</dbReference>
<dbReference type="AlphaFoldDB" id="A0A4V5ND10"/>
<dbReference type="OrthoDB" id="5795902at2759"/>
<dbReference type="Gene3D" id="3.50.50.60">
    <property type="entry name" value="FAD/NAD(P)-binding domain"/>
    <property type="match status" value="1"/>
</dbReference>
<keyword evidence="13" id="KW-0325">Glycoprotein</keyword>
<dbReference type="InterPro" id="IPR013785">
    <property type="entry name" value="Aldolase_TIM"/>
</dbReference>
<dbReference type="SUPFAM" id="SSF51445">
    <property type="entry name" value="(Trans)glycosidases"/>
    <property type="match status" value="1"/>
</dbReference>
<keyword evidence="11" id="KW-0560">Oxidoreductase</keyword>
<evidence type="ECO:0000256" key="13">
    <source>
        <dbReference type="ARBA" id="ARBA00023180"/>
    </source>
</evidence>
<dbReference type="EMBL" id="NAJN01001747">
    <property type="protein sequence ID" value="TKA61399.1"/>
    <property type="molecule type" value="Genomic_DNA"/>
</dbReference>
<dbReference type="GO" id="GO:0005576">
    <property type="term" value="C:extracellular region"/>
    <property type="evidence" value="ECO:0007669"/>
    <property type="project" value="UniProtKB-SubCell"/>
</dbReference>
<evidence type="ECO:0000256" key="9">
    <source>
        <dbReference type="ARBA" id="ARBA00022801"/>
    </source>
</evidence>
<evidence type="ECO:0000256" key="5">
    <source>
        <dbReference type="ARBA" id="ARBA00012755"/>
    </source>
</evidence>
<dbReference type="Pfam" id="PF16499">
    <property type="entry name" value="Melibiase_2"/>
    <property type="match status" value="1"/>
</dbReference>
<comment type="catalytic activity">
    <reaction evidence="1 15">
        <text>Hydrolysis of terminal, non-reducing alpha-D-galactose residues in alpha-D-galactosides, including galactose oligosaccharides, galactomannans and galactolipids.</text>
        <dbReference type="EC" id="3.2.1.22"/>
    </reaction>
</comment>
<comment type="subcellular location">
    <subcellularLocation>
        <location evidence="3">Secreted</location>
    </subcellularLocation>
</comment>
<dbReference type="InterPro" id="IPR013780">
    <property type="entry name" value="Glyco_hydro_b"/>
</dbReference>
<proteinExistence type="inferred from homology"/>